<dbReference type="CDD" id="cd06225">
    <property type="entry name" value="HAMP"/>
    <property type="match status" value="1"/>
</dbReference>
<dbReference type="Proteomes" id="UP000476064">
    <property type="component" value="Chromosome"/>
</dbReference>
<dbReference type="InterPro" id="IPR036890">
    <property type="entry name" value="HATPase_C_sf"/>
</dbReference>
<dbReference type="SMART" id="SM00304">
    <property type="entry name" value="HAMP"/>
    <property type="match status" value="1"/>
</dbReference>
<dbReference type="PROSITE" id="PS50885">
    <property type="entry name" value="HAMP"/>
    <property type="match status" value="1"/>
</dbReference>
<dbReference type="Pfam" id="PF00672">
    <property type="entry name" value="HAMP"/>
    <property type="match status" value="1"/>
</dbReference>
<dbReference type="KEGG" id="plyc:GXP70_16110"/>
<evidence type="ECO:0000256" key="2">
    <source>
        <dbReference type="ARBA" id="ARBA00022475"/>
    </source>
</evidence>
<evidence type="ECO:0000256" key="7">
    <source>
        <dbReference type="SAM" id="Phobius"/>
    </source>
</evidence>
<evidence type="ECO:0000313" key="10">
    <source>
        <dbReference type="Proteomes" id="UP000476064"/>
    </source>
</evidence>
<dbReference type="EMBL" id="CP048209">
    <property type="protein sequence ID" value="QHT61330.1"/>
    <property type="molecule type" value="Genomic_DNA"/>
</dbReference>
<evidence type="ECO:0000256" key="3">
    <source>
        <dbReference type="ARBA" id="ARBA00022553"/>
    </source>
</evidence>
<keyword evidence="7" id="KW-1133">Transmembrane helix</keyword>
<dbReference type="InterPro" id="IPR050640">
    <property type="entry name" value="Bact_2-comp_sensor_kinase"/>
</dbReference>
<dbReference type="PANTHER" id="PTHR34220:SF7">
    <property type="entry name" value="SENSOR HISTIDINE KINASE YPDA"/>
    <property type="match status" value="1"/>
</dbReference>
<keyword evidence="10" id="KW-1185">Reference proteome</keyword>
<proteinExistence type="predicted"/>
<dbReference type="GO" id="GO:0005886">
    <property type="term" value="C:plasma membrane"/>
    <property type="evidence" value="ECO:0007669"/>
    <property type="project" value="UniProtKB-SubCell"/>
</dbReference>
<dbReference type="Pfam" id="PF02518">
    <property type="entry name" value="HATPase_c"/>
    <property type="match status" value="1"/>
</dbReference>
<keyword evidence="7" id="KW-0812">Transmembrane</keyword>
<keyword evidence="6 7" id="KW-0472">Membrane</keyword>
<keyword evidence="2" id="KW-1003">Cell membrane</keyword>
<comment type="subcellular location">
    <subcellularLocation>
        <location evidence="1">Cell membrane</location>
        <topology evidence="1">Multi-pass membrane protein</topology>
    </subcellularLocation>
</comment>
<feature type="transmembrane region" description="Helical" evidence="7">
    <location>
        <begin position="20"/>
        <end position="44"/>
    </location>
</feature>
<dbReference type="SUPFAM" id="SSF158472">
    <property type="entry name" value="HAMP domain-like"/>
    <property type="match status" value="1"/>
</dbReference>
<protein>
    <submittedName>
        <fullName evidence="9">Sensor histidine kinase</fullName>
    </submittedName>
</protein>
<evidence type="ECO:0000313" key="9">
    <source>
        <dbReference type="EMBL" id="QHT61330.1"/>
    </source>
</evidence>
<evidence type="ECO:0000259" key="8">
    <source>
        <dbReference type="PROSITE" id="PS50885"/>
    </source>
</evidence>
<dbReference type="InterPro" id="IPR010559">
    <property type="entry name" value="Sig_transdc_His_kin_internal"/>
</dbReference>
<organism evidence="9 10">
    <name type="scientific">Paenibacillus lycopersici</name>
    <dbReference type="NCBI Taxonomy" id="2704462"/>
    <lineage>
        <taxon>Bacteria</taxon>
        <taxon>Bacillati</taxon>
        <taxon>Bacillota</taxon>
        <taxon>Bacilli</taxon>
        <taxon>Bacillales</taxon>
        <taxon>Paenibacillaceae</taxon>
        <taxon>Paenibacillus</taxon>
    </lineage>
</organism>
<evidence type="ECO:0000256" key="5">
    <source>
        <dbReference type="ARBA" id="ARBA00022777"/>
    </source>
</evidence>
<feature type="domain" description="HAMP" evidence="8">
    <location>
        <begin position="334"/>
        <end position="386"/>
    </location>
</feature>
<reference evidence="9 10" key="1">
    <citation type="submission" date="2020-01" db="EMBL/GenBank/DDBJ databases">
        <title>Paenibacillus sp. nov., isolated from tomato rhizosphere.</title>
        <authorList>
            <person name="Weon H.-Y."/>
            <person name="Lee S.A."/>
        </authorList>
    </citation>
    <scope>NUCLEOTIDE SEQUENCE [LARGE SCALE GENOMIC DNA]</scope>
    <source>
        <strain evidence="9 10">12200R-189</strain>
    </source>
</reference>
<feature type="transmembrane region" description="Helical" evidence="7">
    <location>
        <begin position="315"/>
        <end position="337"/>
    </location>
</feature>
<keyword evidence="4" id="KW-0808">Transferase</keyword>
<keyword evidence="3" id="KW-0597">Phosphoprotein</keyword>
<evidence type="ECO:0000256" key="1">
    <source>
        <dbReference type="ARBA" id="ARBA00004651"/>
    </source>
</evidence>
<gene>
    <name evidence="9" type="ORF">GXP70_16110</name>
</gene>
<dbReference type="GO" id="GO:0000155">
    <property type="term" value="F:phosphorelay sensor kinase activity"/>
    <property type="evidence" value="ECO:0007669"/>
    <property type="project" value="InterPro"/>
</dbReference>
<name>A0A6C0G3R1_9BACL</name>
<evidence type="ECO:0000256" key="6">
    <source>
        <dbReference type="ARBA" id="ARBA00023136"/>
    </source>
</evidence>
<evidence type="ECO:0000256" key="4">
    <source>
        <dbReference type="ARBA" id="ARBA00022679"/>
    </source>
</evidence>
<dbReference type="InterPro" id="IPR003660">
    <property type="entry name" value="HAMP_dom"/>
</dbReference>
<dbReference type="AlphaFoldDB" id="A0A6C0G3R1"/>
<dbReference type="RefSeq" id="WP_162357769.1">
    <property type="nucleotide sequence ID" value="NZ_CP048209.1"/>
</dbReference>
<sequence>MKQAWAWLAYPIRAVERSFFLKMLIGMLAIIIVTVCSLGINFYVVTSKGINRDAVANMQQLTDQAVLTIESQMETIRNESWNFFGDSELQTLVKSGFGSPDATSYFMSKMGILERNNPLIGAILIMGKDAEGRIQTGVSNYYGNDGQRQTFEEEIARLQQVAISRNGTGAWEFSRLMNRTEHRVMPTFAFVQALKDVQKDLQPIIGTIVILLDGEMLQQWMDSLQAQNSFAYAVMDRKDGCPVLRTASGSGSCASAIETAQMSRSEQQSYKYTDESGRRSLVVYRAISQTEWVLVGKAPLSELLGQVNAVAKRTLLIGTVCLIVAMLLAAVLSSKVLRPIKHLRLGMRQIEKGNYKIAVPVETKDEIGFFCHNFNRMASEIHSLIRQVYESELKKKDAEIKALQLQMNPHFLYNTLGTIESLASIPGSEEMIGDICRSISSMLRYNISGGRYASIGEEMKQIRQYLSIQKIRFGSRLEYELRVDEQLSSVSIPKLLFQPIVENSIIHGIEGMRRGGKVCIEAIALNERELQIRVTDNGIGFEPMKLQSIRSGLNGKPLSASAGQTDASIGIKNIHSRIRLLYGDAYGLTIESGPQAGTVVALTLMTAIPDGEEARDGLQSASIG</sequence>
<dbReference type="Gene3D" id="3.30.565.10">
    <property type="entry name" value="Histidine kinase-like ATPase, C-terminal domain"/>
    <property type="match status" value="1"/>
</dbReference>
<dbReference type="InterPro" id="IPR003594">
    <property type="entry name" value="HATPase_dom"/>
</dbReference>
<keyword evidence="5 9" id="KW-0418">Kinase</keyword>
<dbReference type="Gene3D" id="6.10.340.10">
    <property type="match status" value="1"/>
</dbReference>
<dbReference type="Pfam" id="PF06580">
    <property type="entry name" value="His_kinase"/>
    <property type="match status" value="1"/>
</dbReference>
<dbReference type="PANTHER" id="PTHR34220">
    <property type="entry name" value="SENSOR HISTIDINE KINASE YPDA"/>
    <property type="match status" value="1"/>
</dbReference>
<dbReference type="SUPFAM" id="SSF55874">
    <property type="entry name" value="ATPase domain of HSP90 chaperone/DNA topoisomerase II/histidine kinase"/>
    <property type="match status" value="1"/>
</dbReference>
<accession>A0A6C0G3R1</accession>